<dbReference type="AlphaFoldDB" id="A0A857D874"/>
<evidence type="ECO:0000313" key="2">
    <source>
        <dbReference type="Proteomes" id="UP000438345"/>
    </source>
</evidence>
<gene>
    <name evidence="1" type="ORF">GQR42_24160</name>
</gene>
<dbReference type="RefSeq" id="WP_139374494.1">
    <property type="nucleotide sequence ID" value="NZ_CP046973.1"/>
</dbReference>
<evidence type="ECO:0000313" key="1">
    <source>
        <dbReference type="EMBL" id="QGZ92138.1"/>
    </source>
</evidence>
<organism evidence="1 2">
    <name type="scientific">Microcystis aeruginosa FD4</name>
    <dbReference type="NCBI Taxonomy" id="2686288"/>
    <lineage>
        <taxon>Bacteria</taxon>
        <taxon>Bacillati</taxon>
        <taxon>Cyanobacteriota</taxon>
        <taxon>Cyanophyceae</taxon>
        <taxon>Oscillatoriophycideae</taxon>
        <taxon>Chroococcales</taxon>
        <taxon>Microcystaceae</taxon>
        <taxon>Microcystis</taxon>
    </lineage>
</organism>
<dbReference type="Proteomes" id="UP000438345">
    <property type="component" value="Chromosome"/>
</dbReference>
<dbReference type="EMBL" id="CP046973">
    <property type="protein sequence ID" value="QGZ92138.1"/>
    <property type="molecule type" value="Genomic_DNA"/>
</dbReference>
<reference evidence="1 2" key="1">
    <citation type="submission" date="2019-12" db="EMBL/GenBank/DDBJ databases">
        <title>Complete genome sequence of Microcystis aeruginosa strain FD4.</title>
        <authorList>
            <person name="Urakawa H."/>
        </authorList>
    </citation>
    <scope>NUCLEOTIDE SEQUENCE [LARGE SCALE GENOMIC DNA]</scope>
    <source>
        <strain evidence="1 2">FD4</strain>
    </source>
</reference>
<accession>A0A857D874</accession>
<sequence length="61" mass="6891">MSCPQEKKITRKDDGTDVYEYTNAIGERKSFEVPPGHIYRCLNGEWVVIKVPNPPPGLQTS</sequence>
<proteinExistence type="predicted"/>
<protein>
    <submittedName>
        <fullName evidence="1">Uncharacterized protein</fullName>
    </submittedName>
</protein>
<name>A0A857D874_MICAE</name>